<name>A0A232FK61_9HYME</name>
<sequence length="84" mass="10076">MCNGMESDVMRARWEDASCMWRVRECRLGLDVVLSQEVVPRKEREREIKGKEHNAYKDQVVFQLWNFQDQLLVYSKLKRISSLL</sequence>
<gene>
    <name evidence="1" type="ORF">TSAR_010066</name>
</gene>
<dbReference type="AlphaFoldDB" id="A0A232FK61"/>
<dbReference type="EMBL" id="NNAY01000101">
    <property type="protein sequence ID" value="OXU30973.1"/>
    <property type="molecule type" value="Genomic_DNA"/>
</dbReference>
<comment type="caution">
    <text evidence="1">The sequence shown here is derived from an EMBL/GenBank/DDBJ whole genome shotgun (WGS) entry which is preliminary data.</text>
</comment>
<evidence type="ECO:0000313" key="2">
    <source>
        <dbReference type="Proteomes" id="UP000215335"/>
    </source>
</evidence>
<accession>A0A232FK61</accession>
<reference evidence="1 2" key="1">
    <citation type="journal article" date="2017" name="Curr. Biol.">
        <title>The Evolution of Venom by Co-option of Single-Copy Genes.</title>
        <authorList>
            <person name="Martinson E.O."/>
            <person name="Mrinalini"/>
            <person name="Kelkar Y.D."/>
            <person name="Chang C.H."/>
            <person name="Werren J.H."/>
        </authorList>
    </citation>
    <scope>NUCLEOTIDE SEQUENCE [LARGE SCALE GENOMIC DNA]</scope>
    <source>
        <strain evidence="1 2">Alberta</strain>
        <tissue evidence="1">Whole body</tissue>
    </source>
</reference>
<proteinExistence type="predicted"/>
<dbReference type="Proteomes" id="UP000215335">
    <property type="component" value="Unassembled WGS sequence"/>
</dbReference>
<keyword evidence="2" id="KW-1185">Reference proteome</keyword>
<protein>
    <submittedName>
        <fullName evidence="1">Uncharacterized protein</fullName>
    </submittedName>
</protein>
<organism evidence="1 2">
    <name type="scientific">Trichomalopsis sarcophagae</name>
    <dbReference type="NCBI Taxonomy" id="543379"/>
    <lineage>
        <taxon>Eukaryota</taxon>
        <taxon>Metazoa</taxon>
        <taxon>Ecdysozoa</taxon>
        <taxon>Arthropoda</taxon>
        <taxon>Hexapoda</taxon>
        <taxon>Insecta</taxon>
        <taxon>Pterygota</taxon>
        <taxon>Neoptera</taxon>
        <taxon>Endopterygota</taxon>
        <taxon>Hymenoptera</taxon>
        <taxon>Apocrita</taxon>
        <taxon>Proctotrupomorpha</taxon>
        <taxon>Chalcidoidea</taxon>
        <taxon>Pteromalidae</taxon>
        <taxon>Pteromalinae</taxon>
        <taxon>Trichomalopsis</taxon>
    </lineage>
</organism>
<evidence type="ECO:0000313" key="1">
    <source>
        <dbReference type="EMBL" id="OXU30973.1"/>
    </source>
</evidence>